<dbReference type="GO" id="GO:0008324">
    <property type="term" value="F:monoatomic cation transmembrane transporter activity"/>
    <property type="evidence" value="ECO:0007669"/>
    <property type="project" value="InterPro"/>
</dbReference>
<feature type="transmembrane region" description="Helical" evidence="1">
    <location>
        <begin position="21"/>
        <end position="42"/>
    </location>
</feature>
<dbReference type="PANTHER" id="PTHR43833">
    <property type="entry name" value="POTASSIUM CHANNEL PROTEIN 2-RELATED-RELATED"/>
    <property type="match status" value="1"/>
</dbReference>
<dbReference type="Gene3D" id="1.10.287.70">
    <property type="match status" value="1"/>
</dbReference>
<feature type="domain" description="RCK N-terminal" evidence="2">
    <location>
        <begin position="123"/>
        <end position="237"/>
    </location>
</feature>
<keyword evidence="1" id="KW-0472">Membrane</keyword>
<dbReference type="InterPro" id="IPR050721">
    <property type="entry name" value="Trk_Ktr_HKT_K-transport"/>
</dbReference>
<feature type="transmembrane region" description="Helical" evidence="1">
    <location>
        <begin position="83"/>
        <end position="108"/>
    </location>
</feature>
<evidence type="ECO:0000259" key="3">
    <source>
        <dbReference type="PROSITE" id="PS51202"/>
    </source>
</evidence>
<proteinExistence type="predicted"/>
<dbReference type="PANTHER" id="PTHR43833:SF9">
    <property type="entry name" value="POTASSIUM CHANNEL PROTEIN YUGO-RELATED"/>
    <property type="match status" value="1"/>
</dbReference>
<comment type="caution">
    <text evidence="4">The sequence shown here is derived from an EMBL/GenBank/DDBJ whole genome shotgun (WGS) entry which is preliminary data.</text>
</comment>
<dbReference type="PROSITE" id="PS51201">
    <property type="entry name" value="RCK_N"/>
    <property type="match status" value="1"/>
</dbReference>
<dbReference type="Gene3D" id="3.30.70.1450">
    <property type="entry name" value="Regulator of K+ conductance, C-terminal domain"/>
    <property type="match status" value="2"/>
</dbReference>
<keyword evidence="1" id="KW-0812">Transmembrane</keyword>
<organism evidence="4 5">
    <name type="scientific">Haloprofundus marisrubri</name>
    <dbReference type="NCBI Taxonomy" id="1514971"/>
    <lineage>
        <taxon>Archaea</taxon>
        <taxon>Methanobacteriati</taxon>
        <taxon>Methanobacteriota</taxon>
        <taxon>Stenosarchaea group</taxon>
        <taxon>Halobacteria</taxon>
        <taxon>Halobacteriales</taxon>
        <taxon>Haloferacaceae</taxon>
        <taxon>Haloprofundus</taxon>
    </lineage>
</organism>
<dbReference type="InterPro" id="IPR036721">
    <property type="entry name" value="RCK_C_sf"/>
</dbReference>
<keyword evidence="5" id="KW-1185">Reference proteome</keyword>
<gene>
    <name evidence="4" type="ORF">AUR64_16375</name>
</gene>
<dbReference type="EMBL" id="LOPU01000029">
    <property type="protein sequence ID" value="KTG09355.1"/>
    <property type="molecule type" value="Genomic_DNA"/>
</dbReference>
<dbReference type="Pfam" id="PF02080">
    <property type="entry name" value="TrkA_C"/>
    <property type="match status" value="2"/>
</dbReference>
<feature type="domain" description="RCK C-terminal" evidence="3">
    <location>
        <begin position="255"/>
        <end position="340"/>
    </location>
</feature>
<protein>
    <submittedName>
        <fullName evidence="4">Potassium transporter TrkA</fullName>
    </submittedName>
</protein>
<dbReference type="Gene3D" id="3.40.50.720">
    <property type="entry name" value="NAD(P)-binding Rossmann-like Domain"/>
    <property type="match status" value="2"/>
</dbReference>
<evidence type="ECO:0000313" key="4">
    <source>
        <dbReference type="EMBL" id="KTG09355.1"/>
    </source>
</evidence>
<dbReference type="InterPro" id="IPR003148">
    <property type="entry name" value="RCK_N"/>
</dbReference>
<dbReference type="SUPFAM" id="SSF116726">
    <property type="entry name" value="TrkA C-terminal domain-like"/>
    <property type="match status" value="2"/>
</dbReference>
<dbReference type="STRING" id="1514971.AUR64_16375"/>
<accession>A0A0W1R7G1</accession>
<dbReference type="SUPFAM" id="SSF51735">
    <property type="entry name" value="NAD(P)-binding Rossmann-fold domains"/>
    <property type="match status" value="2"/>
</dbReference>
<dbReference type="Proteomes" id="UP000054387">
    <property type="component" value="Unassembled WGS sequence"/>
</dbReference>
<dbReference type="InterPro" id="IPR036291">
    <property type="entry name" value="NAD(P)-bd_dom_sf"/>
</dbReference>
<feature type="domain" description="RCK C-terminal" evidence="3">
    <location>
        <begin position="468"/>
        <end position="549"/>
    </location>
</feature>
<dbReference type="GO" id="GO:0006813">
    <property type="term" value="P:potassium ion transport"/>
    <property type="evidence" value="ECO:0007669"/>
    <property type="project" value="InterPro"/>
</dbReference>
<reference evidence="4 5" key="1">
    <citation type="submission" date="2015-12" db="EMBL/GenBank/DDBJ databases">
        <title>Haloprofundus marisrubri gen. nov., sp. nov., an extremely halophilic archaeon isolated from the Discovery deep brine-seawater interface in the Red Sea.</title>
        <authorList>
            <person name="Zhang G."/>
            <person name="Stingl U."/>
            <person name="Rashid M."/>
        </authorList>
    </citation>
    <scope>NUCLEOTIDE SEQUENCE [LARGE SCALE GENOMIC DNA]</scope>
    <source>
        <strain evidence="4 5">SB9</strain>
    </source>
</reference>
<name>A0A0W1R7G1_9EURY</name>
<dbReference type="OrthoDB" id="43518at2157"/>
<dbReference type="AlphaFoldDB" id="A0A0W1R7G1"/>
<sequence length="550" mass="59577">MRELRNVRGLHPRDLTGRQRLLVVYVIGLISVVFVFTLLYSWGMATFENRPRTLLHSLNKVVETLTTTGYGADSPWQSPEMTVLVITMQISGIVIGFITLRVLVIPLYERSPLNLDDRLSIKNDHVVVAEYRRDTEVLLDELEELDVDYVLVESDREEAKQLSDDGYQAIHGDPEDGDDLERASIEKASTLITDAGDRTASVVLTALEANEDLRVISFTASVRRKAAFAEIGVDRSVAPHALIGRRLAEKATTPVTVDSDLDDTSVAIREVLVRRGSSLHGVQIADSPLVAHPNLTLVAGWFDGELRVPPSPTDRLTPNTVLVIAGPEHTLDEAAKEVSGVRNPRDSSHDRIVVAGLGEGGTAAVETLPEHVSVTTIDQSGGADVVGDVTEPGTLEAADIGHASALIVTVDDDATALLAVAMARSLASDIEILTRVTETEKTAQAFRAGTDYVLSVQQLCARLVAAEVHGERVMDPVGQIRLVRADASAFSGETLQDVRRETDRGWTVVGVARDGGVRTDEETVIESDDEMFVAGSDEAIQQFEQTVDTA</sequence>
<dbReference type="Pfam" id="PF02254">
    <property type="entry name" value="TrkA_N"/>
    <property type="match status" value="2"/>
</dbReference>
<dbReference type="RefSeq" id="WP_058582507.1">
    <property type="nucleotide sequence ID" value="NZ_LOPU01000029.1"/>
</dbReference>
<dbReference type="SUPFAM" id="SSF81324">
    <property type="entry name" value="Voltage-gated potassium channels"/>
    <property type="match status" value="1"/>
</dbReference>
<dbReference type="InterPro" id="IPR006037">
    <property type="entry name" value="RCK_C"/>
</dbReference>
<dbReference type="PROSITE" id="PS51202">
    <property type="entry name" value="RCK_C"/>
    <property type="match status" value="2"/>
</dbReference>
<evidence type="ECO:0000259" key="2">
    <source>
        <dbReference type="PROSITE" id="PS51201"/>
    </source>
</evidence>
<evidence type="ECO:0000256" key="1">
    <source>
        <dbReference type="SAM" id="Phobius"/>
    </source>
</evidence>
<evidence type="ECO:0000313" key="5">
    <source>
        <dbReference type="Proteomes" id="UP000054387"/>
    </source>
</evidence>
<keyword evidence="1" id="KW-1133">Transmembrane helix</keyword>